<name>A0A6C0HZF7_9ZZZZ</name>
<protein>
    <recommendedName>
        <fullName evidence="2">MobA-like NTP transferase domain-containing protein</fullName>
    </recommendedName>
</protein>
<sequence>MNVIISCAGLGTRFKERGFKTPKHLIQINHKTLIEHAIESLNIEGNYYFIVRDAENELKPILKTLKPSCTILEIDYVTEGPASSCFLVKDH</sequence>
<proteinExistence type="predicted"/>
<reference evidence="1" key="1">
    <citation type="journal article" date="2020" name="Nature">
        <title>Giant virus diversity and host interactions through global metagenomics.</title>
        <authorList>
            <person name="Schulz F."/>
            <person name="Roux S."/>
            <person name="Paez-Espino D."/>
            <person name="Jungbluth S."/>
            <person name="Walsh D.A."/>
            <person name="Denef V.J."/>
            <person name="McMahon K.D."/>
            <person name="Konstantinidis K.T."/>
            <person name="Eloe-Fadrosh E.A."/>
            <person name="Kyrpides N.C."/>
            <person name="Woyke T."/>
        </authorList>
    </citation>
    <scope>NUCLEOTIDE SEQUENCE</scope>
    <source>
        <strain evidence="1">GVMAG-M-3300023184-17</strain>
    </source>
</reference>
<dbReference type="SUPFAM" id="SSF53448">
    <property type="entry name" value="Nucleotide-diphospho-sugar transferases"/>
    <property type="match status" value="1"/>
</dbReference>
<dbReference type="Gene3D" id="3.90.550.10">
    <property type="entry name" value="Spore Coat Polysaccharide Biosynthesis Protein SpsA, Chain A"/>
    <property type="match status" value="1"/>
</dbReference>
<dbReference type="InterPro" id="IPR029044">
    <property type="entry name" value="Nucleotide-diphossugar_trans"/>
</dbReference>
<evidence type="ECO:0008006" key="2">
    <source>
        <dbReference type="Google" id="ProtNLM"/>
    </source>
</evidence>
<organism evidence="1">
    <name type="scientific">viral metagenome</name>
    <dbReference type="NCBI Taxonomy" id="1070528"/>
    <lineage>
        <taxon>unclassified sequences</taxon>
        <taxon>metagenomes</taxon>
        <taxon>organismal metagenomes</taxon>
    </lineage>
</organism>
<dbReference type="AlphaFoldDB" id="A0A6C0HZF7"/>
<accession>A0A6C0HZF7</accession>
<dbReference type="EMBL" id="MN740042">
    <property type="protein sequence ID" value="QHT85547.1"/>
    <property type="molecule type" value="Genomic_DNA"/>
</dbReference>
<evidence type="ECO:0000313" key="1">
    <source>
        <dbReference type="EMBL" id="QHT85547.1"/>
    </source>
</evidence>